<dbReference type="Proteomes" id="UP000016368">
    <property type="component" value="Unassembled WGS sequence"/>
</dbReference>
<dbReference type="STRING" id="887062.HGR_13729"/>
<organism evidence="1 2">
    <name type="scientific">Hylemonella gracilis ATCC 19624</name>
    <dbReference type="NCBI Taxonomy" id="887062"/>
    <lineage>
        <taxon>Bacteria</taxon>
        <taxon>Pseudomonadati</taxon>
        <taxon>Pseudomonadota</taxon>
        <taxon>Betaproteobacteria</taxon>
        <taxon>Burkholderiales</taxon>
        <taxon>Comamonadaceae</taxon>
        <taxon>Hylemonella</taxon>
    </lineage>
</organism>
<name>F3KWA8_9BURK</name>
<gene>
    <name evidence="1" type="ORF">HGR_13729</name>
</gene>
<comment type="caution">
    <text evidence="1">The sequence shown here is derived from an EMBL/GenBank/DDBJ whole genome shotgun (WGS) entry which is preliminary data.</text>
</comment>
<sequence length="162" mass="16834">MTMRSHFAALRLHAISALLPGLLALCGASLGLLGFLGAAQAQTPRVEFVRSVSTADLRKLLGMDAKHLYVARKSGQVDALNVETGQVAFSLQLQDAKGKKLLGRAEEAVVVADTLYVLDGAENRVVLFGLDGKYQGTIGGRGEAGLSSPQGLAVAGGIVYVA</sequence>
<feature type="non-terminal residue" evidence="1">
    <location>
        <position position="162"/>
    </location>
</feature>
<evidence type="ECO:0000313" key="1">
    <source>
        <dbReference type="EMBL" id="EGI75907.1"/>
    </source>
</evidence>
<keyword evidence="2" id="KW-1185">Reference proteome</keyword>
<dbReference type="InterPro" id="IPR011042">
    <property type="entry name" value="6-blade_b-propeller_TolB-like"/>
</dbReference>
<accession>F3KWA8</accession>
<reference evidence="1 2" key="1">
    <citation type="journal article" date="2011" name="EMBO J.">
        <title>Structural diversity of bacterial flagellar motors.</title>
        <authorList>
            <person name="Chen S."/>
            <person name="Beeby M."/>
            <person name="Murphy G.E."/>
            <person name="Leadbetter J.R."/>
            <person name="Hendrixson D.R."/>
            <person name="Briegel A."/>
            <person name="Li Z."/>
            <person name="Shi J."/>
            <person name="Tocheva E.I."/>
            <person name="Muller A."/>
            <person name="Dobro M.J."/>
            <person name="Jensen G.J."/>
        </authorList>
    </citation>
    <scope>NUCLEOTIDE SEQUENCE [LARGE SCALE GENOMIC DNA]</scope>
    <source>
        <strain evidence="1 2">ATCC 19624</strain>
    </source>
</reference>
<dbReference type="SUPFAM" id="SSF63825">
    <property type="entry name" value="YWTD domain"/>
    <property type="match status" value="1"/>
</dbReference>
<dbReference type="eggNOG" id="COG3391">
    <property type="taxonomic scope" value="Bacteria"/>
</dbReference>
<dbReference type="Gene3D" id="2.120.10.30">
    <property type="entry name" value="TolB, C-terminal domain"/>
    <property type="match status" value="1"/>
</dbReference>
<dbReference type="AlphaFoldDB" id="F3KWA8"/>
<proteinExistence type="predicted"/>
<protein>
    <submittedName>
        <fullName evidence="1">Fibronectin type III domain protein</fullName>
    </submittedName>
</protein>
<dbReference type="EMBL" id="AEGR01000087">
    <property type="protein sequence ID" value="EGI75907.1"/>
    <property type="molecule type" value="Genomic_DNA"/>
</dbReference>
<evidence type="ECO:0000313" key="2">
    <source>
        <dbReference type="Proteomes" id="UP000016368"/>
    </source>
</evidence>